<dbReference type="Pfam" id="PF25164">
    <property type="entry name" value="CoiA_N"/>
    <property type="match status" value="1"/>
</dbReference>
<evidence type="ECO:0000313" key="4">
    <source>
        <dbReference type="Proteomes" id="UP000031620"/>
    </source>
</evidence>
<sequence length="345" mass="40757">MLMAVENGKMVLASSKMKRNHFTCPACSQTVFLRAGSVKMAHFAHAKGSDCVASEGETREHLLGKKQLFNWAKRHQYKPVYEVYLPEIKQRPDLLIKIGRQTVALEYQCSPISLTRLQERNAGYRKMNIKVWWILGAPYRHRRLSNFKVAQFTQFIFNRFDLLFWNTTEERFSYGQQYLKIDFYKKRYSKPWSKQVLMQQTKSINRQVMEGQAHLQEIVQQCYQAGHLFVGIPLVGHYLAEQWPSTCNGLTVWQTQVLLELEKFQLGQQWSLTDWYDWLDQVGQRQWFLFPCLGSLNQIKKKYLQQFTLALQRYNVIAINQDVSYINLPQWFKDGTAKINYIRAL</sequence>
<dbReference type="STRING" id="1291742.LOOC260_114000"/>
<gene>
    <name evidence="3" type="ORF">LOOC260_114000</name>
</gene>
<dbReference type="InterPro" id="IPR010330">
    <property type="entry name" value="CoiA_nuc"/>
</dbReference>
<reference evidence="3 4" key="1">
    <citation type="submission" date="2014-11" db="EMBL/GenBank/DDBJ databases">
        <title>Complete genome sequence and analysis of Lactobacillus hokkaidonensis LOOC260T.</title>
        <authorList>
            <person name="Tanizawa Y."/>
            <person name="Tohno M."/>
            <person name="Kaminuma E."/>
            <person name="Nakamura Y."/>
            <person name="Arita M."/>
        </authorList>
    </citation>
    <scope>NUCLEOTIDE SEQUENCE [LARGE SCALE GENOMIC DNA]</scope>
    <source>
        <strain evidence="3 4">LOOC260</strain>
    </source>
</reference>
<organism evidence="3 4">
    <name type="scientific">Paucilactobacillus hokkaidonensis JCM 18461</name>
    <dbReference type="NCBI Taxonomy" id="1291742"/>
    <lineage>
        <taxon>Bacteria</taxon>
        <taxon>Bacillati</taxon>
        <taxon>Bacillota</taxon>
        <taxon>Bacilli</taxon>
        <taxon>Lactobacillales</taxon>
        <taxon>Lactobacillaceae</taxon>
        <taxon>Paucilactobacillus</taxon>
    </lineage>
</organism>
<dbReference type="Pfam" id="PF06054">
    <property type="entry name" value="CoiA_nuc"/>
    <property type="match status" value="1"/>
</dbReference>
<feature type="domain" description="Competence protein CoiA nuclease-like" evidence="1">
    <location>
        <begin position="57"/>
        <end position="180"/>
    </location>
</feature>
<protein>
    <submittedName>
        <fullName evidence="3">Competence protein CoiA</fullName>
    </submittedName>
</protein>
<evidence type="ECO:0000313" key="3">
    <source>
        <dbReference type="EMBL" id="BAP85936.1"/>
    </source>
</evidence>
<evidence type="ECO:0000259" key="1">
    <source>
        <dbReference type="Pfam" id="PF06054"/>
    </source>
</evidence>
<dbReference type="InterPro" id="IPR057253">
    <property type="entry name" value="CoiA-like_N"/>
</dbReference>
<dbReference type="HOGENOM" id="CLU_057999_0_0_9"/>
<dbReference type="AlphaFoldDB" id="A0A0A1GZP1"/>
<feature type="domain" description="Competence protein CoiA-like N-terminal" evidence="2">
    <location>
        <begin position="16"/>
        <end position="53"/>
    </location>
</feature>
<dbReference type="KEGG" id="lho:LOOC260_114000"/>
<dbReference type="RefSeq" id="WP_052467331.1">
    <property type="nucleotide sequence ID" value="NZ_AP014680.1"/>
</dbReference>
<name>A0A0A1GZP1_9LACO</name>
<dbReference type="EMBL" id="AP014680">
    <property type="protein sequence ID" value="BAP85936.1"/>
    <property type="molecule type" value="Genomic_DNA"/>
</dbReference>
<evidence type="ECO:0000259" key="2">
    <source>
        <dbReference type="Pfam" id="PF25164"/>
    </source>
</evidence>
<accession>A0A0A1GZP1</accession>
<proteinExistence type="predicted"/>
<dbReference type="Proteomes" id="UP000031620">
    <property type="component" value="Chromosome"/>
</dbReference>